<dbReference type="AlphaFoldDB" id="W3A6B8"/>
<protein>
    <submittedName>
        <fullName evidence="1">Uncharacterized protein</fullName>
    </submittedName>
</protein>
<accession>W3A6B8</accession>
<comment type="caution">
    <text evidence="1">The sequence shown here is derived from an EMBL/GenBank/DDBJ whole genome shotgun (WGS) entry which is preliminary data.</text>
</comment>
<dbReference type="Proteomes" id="UP000018948">
    <property type="component" value="Unassembled WGS sequence"/>
</dbReference>
<proteinExistence type="predicted"/>
<name>W3A6B8_PHYNI</name>
<sequence length="53" mass="5649">RSCLSAVATCHPGKLALIASDGYEMHNVTSEPQFYARKTMAAAELGVFFITSG</sequence>
<gene>
    <name evidence="1" type="ORF">F442_00272</name>
</gene>
<dbReference type="EMBL" id="ANIY01000060">
    <property type="protein sequence ID" value="ETP55148.1"/>
    <property type="molecule type" value="Genomic_DNA"/>
</dbReference>
<evidence type="ECO:0000313" key="1">
    <source>
        <dbReference type="EMBL" id="ETP55148.1"/>
    </source>
</evidence>
<evidence type="ECO:0000313" key="2">
    <source>
        <dbReference type="Proteomes" id="UP000018948"/>
    </source>
</evidence>
<organism evidence="1 2">
    <name type="scientific">Phytophthora nicotianae P10297</name>
    <dbReference type="NCBI Taxonomy" id="1317064"/>
    <lineage>
        <taxon>Eukaryota</taxon>
        <taxon>Sar</taxon>
        <taxon>Stramenopiles</taxon>
        <taxon>Oomycota</taxon>
        <taxon>Peronosporomycetes</taxon>
        <taxon>Peronosporales</taxon>
        <taxon>Peronosporaceae</taxon>
        <taxon>Phytophthora</taxon>
    </lineage>
</organism>
<reference evidence="1 2" key="1">
    <citation type="submission" date="2013-11" db="EMBL/GenBank/DDBJ databases">
        <title>The Genome Sequence of Phytophthora parasitica P10297.</title>
        <authorList>
            <consortium name="The Broad Institute Genomics Platform"/>
            <person name="Russ C."/>
            <person name="Tyler B."/>
            <person name="Panabieres F."/>
            <person name="Shan W."/>
            <person name="Tripathy S."/>
            <person name="Grunwald N."/>
            <person name="Machado M."/>
            <person name="Johnson C.S."/>
            <person name="Walker B."/>
            <person name="Young S.K."/>
            <person name="Zeng Q."/>
            <person name="Gargeya S."/>
            <person name="Fitzgerald M."/>
            <person name="Haas B."/>
            <person name="Abouelleil A."/>
            <person name="Allen A.W."/>
            <person name="Alvarado L."/>
            <person name="Arachchi H.M."/>
            <person name="Berlin A.M."/>
            <person name="Chapman S.B."/>
            <person name="Gainer-Dewar J."/>
            <person name="Goldberg J."/>
            <person name="Griggs A."/>
            <person name="Gujja S."/>
            <person name="Hansen M."/>
            <person name="Howarth C."/>
            <person name="Imamovic A."/>
            <person name="Ireland A."/>
            <person name="Larimer J."/>
            <person name="McCowan C."/>
            <person name="Murphy C."/>
            <person name="Pearson M."/>
            <person name="Poon T.W."/>
            <person name="Priest M."/>
            <person name="Roberts A."/>
            <person name="Saif S."/>
            <person name="Shea T."/>
            <person name="Sisk P."/>
            <person name="Sykes S."/>
            <person name="Wortman J."/>
            <person name="Nusbaum C."/>
            <person name="Birren B."/>
        </authorList>
    </citation>
    <scope>NUCLEOTIDE SEQUENCE [LARGE SCALE GENOMIC DNA]</scope>
    <source>
        <strain evidence="1 2">P10297</strain>
    </source>
</reference>
<feature type="non-terminal residue" evidence="1">
    <location>
        <position position="1"/>
    </location>
</feature>